<evidence type="ECO:0000259" key="8">
    <source>
        <dbReference type="Pfam" id="PF13656"/>
    </source>
</evidence>
<gene>
    <name evidence="9" type="ORF">PFL1_04106</name>
</gene>
<dbReference type="GO" id="GO:0046983">
    <property type="term" value="F:protein dimerization activity"/>
    <property type="evidence" value="ECO:0007669"/>
    <property type="project" value="InterPro"/>
</dbReference>
<evidence type="ECO:0000256" key="1">
    <source>
        <dbReference type="ARBA" id="ARBA00004123"/>
    </source>
</evidence>
<evidence type="ECO:0000256" key="3">
    <source>
        <dbReference type="ARBA" id="ARBA00022478"/>
    </source>
</evidence>
<dbReference type="GeneID" id="19318213"/>
<keyword evidence="3" id="KW-0240">DNA-directed RNA polymerase</keyword>
<dbReference type="GO" id="GO:0005736">
    <property type="term" value="C:RNA polymerase I complex"/>
    <property type="evidence" value="ECO:0007669"/>
    <property type="project" value="TreeGrafter"/>
</dbReference>
<dbReference type="RefSeq" id="XP_007879821.1">
    <property type="nucleotide sequence ID" value="XM_007881630.1"/>
</dbReference>
<dbReference type="PANTHER" id="PTHR13946">
    <property type="entry name" value="DNA-DIRECTED RNA POLYMERASE I,II,III"/>
    <property type="match status" value="1"/>
</dbReference>
<dbReference type="GO" id="GO:0006362">
    <property type="term" value="P:transcription elongation by RNA polymerase I"/>
    <property type="evidence" value="ECO:0007669"/>
    <property type="project" value="TreeGrafter"/>
</dbReference>
<keyword evidence="5" id="KW-0539">Nucleus</keyword>
<dbReference type="EMBL" id="KE361635">
    <property type="protein sequence ID" value="EPQ28279.1"/>
    <property type="molecule type" value="Genomic_DNA"/>
</dbReference>
<feature type="compositionally biased region" description="Low complexity" evidence="7">
    <location>
        <begin position="153"/>
        <end position="165"/>
    </location>
</feature>
<dbReference type="PANTHER" id="PTHR13946:SF28">
    <property type="entry name" value="DNA-DIRECTED RNA POLYMERASES I AND III SUBUNIT RPAC2"/>
    <property type="match status" value="1"/>
</dbReference>
<feature type="region of interest" description="Disordered" evidence="7">
    <location>
        <begin position="139"/>
        <end position="165"/>
    </location>
</feature>
<dbReference type="SUPFAM" id="SSF55257">
    <property type="entry name" value="RBP11-like subunits of RNA polymerase"/>
    <property type="match status" value="1"/>
</dbReference>
<evidence type="ECO:0000313" key="9">
    <source>
        <dbReference type="EMBL" id="EPQ28279.1"/>
    </source>
</evidence>
<feature type="compositionally biased region" description="Basic and acidic residues" evidence="7">
    <location>
        <begin position="139"/>
        <end position="151"/>
    </location>
</feature>
<dbReference type="GO" id="GO:0055029">
    <property type="term" value="C:nuclear DNA-directed RNA polymerase complex"/>
    <property type="evidence" value="ECO:0007669"/>
    <property type="project" value="UniProtKB-ARBA"/>
</dbReference>
<dbReference type="InterPro" id="IPR008193">
    <property type="entry name" value="RNA_pol_Rpb11_13-16kDa_CS"/>
</dbReference>
<evidence type="ECO:0000256" key="4">
    <source>
        <dbReference type="ARBA" id="ARBA00023163"/>
    </source>
</evidence>
<feature type="domain" description="DNA-directed RNA polymerase RBP11-like dimerisation" evidence="8">
    <location>
        <begin position="34"/>
        <end position="105"/>
    </location>
</feature>
<dbReference type="Proteomes" id="UP000053664">
    <property type="component" value="Unassembled WGS sequence"/>
</dbReference>
<protein>
    <recommendedName>
        <fullName evidence="2">DNA-directed RNA polymerases I and III subunit RPAC2</fullName>
    </recommendedName>
</protein>
<evidence type="ECO:0000256" key="5">
    <source>
        <dbReference type="ARBA" id="ARBA00023242"/>
    </source>
</evidence>
<evidence type="ECO:0000256" key="7">
    <source>
        <dbReference type="SAM" id="MobiDB-lite"/>
    </source>
</evidence>
<accession>A0A061H738</accession>
<dbReference type="Pfam" id="PF13656">
    <property type="entry name" value="RNA_pol_L_2"/>
    <property type="match status" value="1"/>
</dbReference>
<dbReference type="InterPro" id="IPR036603">
    <property type="entry name" value="RBP11-like"/>
</dbReference>
<dbReference type="GO" id="GO:0003677">
    <property type="term" value="F:DNA binding"/>
    <property type="evidence" value="ECO:0007669"/>
    <property type="project" value="InterPro"/>
</dbReference>
<organism evidence="9 10">
    <name type="scientific">Pseudozyma flocculosa PF-1</name>
    <dbReference type="NCBI Taxonomy" id="1277687"/>
    <lineage>
        <taxon>Eukaryota</taxon>
        <taxon>Fungi</taxon>
        <taxon>Dikarya</taxon>
        <taxon>Basidiomycota</taxon>
        <taxon>Ustilaginomycotina</taxon>
        <taxon>Ustilaginomycetes</taxon>
        <taxon>Ustilaginales</taxon>
        <taxon>Ustilaginaceae</taxon>
        <taxon>Pseudozyma</taxon>
    </lineage>
</organism>
<dbReference type="InterPro" id="IPR033898">
    <property type="entry name" value="RNAP_AC19"/>
</dbReference>
<dbReference type="GO" id="GO:0006383">
    <property type="term" value="P:transcription by RNA polymerase III"/>
    <property type="evidence" value="ECO:0007669"/>
    <property type="project" value="TreeGrafter"/>
</dbReference>
<evidence type="ECO:0000256" key="6">
    <source>
        <dbReference type="ARBA" id="ARBA00025751"/>
    </source>
</evidence>
<keyword evidence="4" id="KW-0804">Transcription</keyword>
<dbReference type="InterPro" id="IPR022905">
    <property type="entry name" value="Rpo11-like"/>
</dbReference>
<comment type="similarity">
    <text evidence="6">Belongs to the archaeal Rpo11/eukaryotic RPB11/RPC19 RNA polymerase subunit family.</text>
</comment>
<dbReference type="Gene3D" id="3.30.1360.10">
    <property type="entry name" value="RNA polymerase, RBP11-like subunit"/>
    <property type="match status" value="1"/>
</dbReference>
<dbReference type="CDD" id="cd07029">
    <property type="entry name" value="RNAP_I_III_AC19"/>
    <property type="match status" value="1"/>
</dbReference>
<proteinExistence type="inferred from homology"/>
<dbReference type="InterPro" id="IPR009025">
    <property type="entry name" value="RBP11-like_dimer"/>
</dbReference>
<dbReference type="GO" id="GO:0005666">
    <property type="term" value="C:RNA polymerase III complex"/>
    <property type="evidence" value="ECO:0007669"/>
    <property type="project" value="TreeGrafter"/>
</dbReference>
<comment type="subcellular location">
    <subcellularLocation>
        <location evidence="1">Nucleus</location>
    </subcellularLocation>
</comment>
<dbReference type="PROSITE" id="PS01154">
    <property type="entry name" value="RNA_POL_L_13KD"/>
    <property type="match status" value="1"/>
</dbReference>
<dbReference type="HOGENOM" id="CLU_090381_1_0_1"/>
<evidence type="ECO:0000256" key="2">
    <source>
        <dbReference type="ARBA" id="ARBA00022079"/>
    </source>
</evidence>
<sequence length="165" mass="18161">MSNPNLAEVMNNGGPATVSDKITLLPGYEPDLSAATFCLKEEDHTLGNSLRYMLMKDARVEFCGYSVPHPSEAKIHLRVQMYDNASAMDAVRDALDNLDRLFETIGQAYEANLEAGNYERFTEPQLDHAALEKMAKVGKERRAKEEAEKAAARRAAAADAAGRPM</sequence>
<dbReference type="GO" id="GO:0003899">
    <property type="term" value="F:DNA-directed RNA polymerase activity"/>
    <property type="evidence" value="ECO:0007669"/>
    <property type="project" value="InterPro"/>
</dbReference>
<dbReference type="AlphaFoldDB" id="A0A061H738"/>
<name>A0A061H738_9BASI</name>
<dbReference type="KEGG" id="pfp:PFL1_04106"/>
<dbReference type="FunFam" id="3.30.1360.10:FF:000006">
    <property type="entry name" value="DNA-directed RNA polymerases I and III subunit RPAC2"/>
    <property type="match status" value="1"/>
</dbReference>
<dbReference type="OrthoDB" id="510325at2759"/>
<reference evidence="9 10" key="1">
    <citation type="journal article" date="2013" name="Plant Cell">
        <title>The transition from a phytopathogenic smut ancestor to an anamorphic biocontrol agent deciphered by comparative whole-genome analysis.</title>
        <authorList>
            <person name="Lefebvre F."/>
            <person name="Joly D.L."/>
            <person name="Labbe C."/>
            <person name="Teichmann B."/>
            <person name="Linning R."/>
            <person name="Belzile F."/>
            <person name="Bakkeren G."/>
            <person name="Belanger R.R."/>
        </authorList>
    </citation>
    <scope>NUCLEOTIDE SEQUENCE [LARGE SCALE GENOMIC DNA]</scope>
    <source>
        <strain evidence="9 10">PF-1</strain>
    </source>
</reference>
<dbReference type="HAMAP" id="MF_00261">
    <property type="entry name" value="RNApol_arch_Rpo11"/>
    <property type="match status" value="1"/>
</dbReference>
<evidence type="ECO:0000313" key="10">
    <source>
        <dbReference type="Proteomes" id="UP000053664"/>
    </source>
</evidence>
<dbReference type="eggNOG" id="KOG3438">
    <property type="taxonomic scope" value="Eukaryota"/>
</dbReference>